<evidence type="ECO:0000313" key="2">
    <source>
        <dbReference type="EMBL" id="KRK64324.1"/>
    </source>
</evidence>
<sequence length="129" mass="15038">MASLMNKAMDFGYSVIVDNRFSSRTPSAVNPYTKTIVVNGSWHDPEQLPFQLAHEMGHLINKDDSNCLYFSPSKYGIEGRANVQAIKLLLPYYTYEKRIEEFNSIDFMRAFKIPQYLESVVNEEFYKNY</sequence>
<feature type="domain" description="IrrE N-terminal-like" evidence="1">
    <location>
        <begin position="24"/>
        <end position="111"/>
    </location>
</feature>
<dbReference type="STRING" id="1423811.FC72_GL000489"/>
<dbReference type="Pfam" id="PF06114">
    <property type="entry name" value="Peptidase_M78"/>
    <property type="match status" value="1"/>
</dbReference>
<comment type="caution">
    <text evidence="2">The sequence shown here is derived from an EMBL/GenBank/DDBJ whole genome shotgun (WGS) entry which is preliminary data.</text>
</comment>
<evidence type="ECO:0000259" key="1">
    <source>
        <dbReference type="Pfam" id="PF06114"/>
    </source>
</evidence>
<dbReference type="Proteomes" id="UP000050929">
    <property type="component" value="Unassembled WGS sequence"/>
</dbReference>
<name>A0A0R1J864_9LACO</name>
<reference evidence="2 3" key="1">
    <citation type="journal article" date="2015" name="Genome Announc.">
        <title>Expanding the biotechnology potential of lactobacilli through comparative genomics of 213 strains and associated genera.</title>
        <authorList>
            <person name="Sun Z."/>
            <person name="Harris H.M."/>
            <person name="McCann A."/>
            <person name="Guo C."/>
            <person name="Argimon S."/>
            <person name="Zhang W."/>
            <person name="Yang X."/>
            <person name="Jeffery I.B."/>
            <person name="Cooney J.C."/>
            <person name="Kagawa T.F."/>
            <person name="Liu W."/>
            <person name="Song Y."/>
            <person name="Salvetti E."/>
            <person name="Wrobel A."/>
            <person name="Rasinkangas P."/>
            <person name="Parkhill J."/>
            <person name="Rea M.C."/>
            <person name="O'Sullivan O."/>
            <person name="Ritari J."/>
            <person name="Douillard F.P."/>
            <person name="Paul Ross R."/>
            <person name="Yang R."/>
            <person name="Briner A.E."/>
            <person name="Felis G.E."/>
            <person name="de Vos W.M."/>
            <person name="Barrangou R."/>
            <person name="Klaenhammer T.R."/>
            <person name="Caufield P.W."/>
            <person name="Cui Y."/>
            <person name="Zhang H."/>
            <person name="O'Toole P.W."/>
        </authorList>
    </citation>
    <scope>NUCLEOTIDE SEQUENCE [LARGE SCALE GENOMIC DNA]</scope>
    <source>
        <strain evidence="2 3">DSM 20183</strain>
    </source>
</reference>
<protein>
    <recommendedName>
        <fullName evidence="1">IrrE N-terminal-like domain-containing protein</fullName>
    </recommendedName>
</protein>
<proteinExistence type="predicted"/>
<dbReference type="Gene3D" id="1.10.10.2910">
    <property type="match status" value="1"/>
</dbReference>
<dbReference type="PATRIC" id="fig|1423811.3.peg.491"/>
<dbReference type="EMBL" id="AZDG01000013">
    <property type="protein sequence ID" value="KRK64324.1"/>
    <property type="molecule type" value="Genomic_DNA"/>
</dbReference>
<gene>
    <name evidence="2" type="ORF">FC72_GL000489</name>
</gene>
<evidence type="ECO:0000313" key="3">
    <source>
        <dbReference type="Proteomes" id="UP000050929"/>
    </source>
</evidence>
<organism evidence="2 3">
    <name type="scientific">Companilactobacillus tucceti DSM 20183</name>
    <dbReference type="NCBI Taxonomy" id="1423811"/>
    <lineage>
        <taxon>Bacteria</taxon>
        <taxon>Bacillati</taxon>
        <taxon>Bacillota</taxon>
        <taxon>Bacilli</taxon>
        <taxon>Lactobacillales</taxon>
        <taxon>Lactobacillaceae</taxon>
        <taxon>Companilactobacillus</taxon>
    </lineage>
</organism>
<accession>A0A0R1J864</accession>
<dbReference type="InterPro" id="IPR010359">
    <property type="entry name" value="IrrE_HExxH"/>
</dbReference>
<dbReference type="AlphaFoldDB" id="A0A0R1J864"/>
<keyword evidence="3" id="KW-1185">Reference proteome</keyword>